<dbReference type="InterPro" id="IPR002932">
    <property type="entry name" value="Glu_synthdom"/>
</dbReference>
<dbReference type="PIRSF" id="PIRSF006429">
    <property type="entry name" value="GOGAT_lg_2"/>
    <property type="match status" value="1"/>
</dbReference>
<feature type="domain" description="Glutamate synthase" evidence="4">
    <location>
        <begin position="154"/>
        <end position="471"/>
    </location>
</feature>
<comment type="caution">
    <text evidence="5">The sequence shown here is derived from an EMBL/GenBank/DDBJ whole genome shotgun (WGS) entry which is preliminary data.</text>
</comment>
<dbReference type="Pfam" id="PF01645">
    <property type="entry name" value="Glu_synthase"/>
    <property type="match status" value="1"/>
</dbReference>
<dbReference type="CDD" id="cd02808">
    <property type="entry name" value="GltS_FMN"/>
    <property type="match status" value="1"/>
</dbReference>
<sequence length="514" mass="56861">MDINAIFSHEYVQFLTLSMQILASLFILALGCGALWVVIMYVVDKNQTSHTVRRNYPVIGRFRYFFEHVGEFFRQYFFAGDREEMPFNRAQRAWVYRAAKNVDRTVAFGSSKPVKERGSILFLNCFSPTLDDEARETPCVLIGPGTRSPYRPGSLFNISGMSFGALSIPAVRALSQGAAKASCWMNTGEGGVSPYHLESGCDLIYQIGTAKYGVRCPEGKLDDARLKEVAAHEQIRMFEIKLSQGAKPGKGGILPAAKVTPEIARIRLIQEGEDSISPNRHPDIDNVGDLLDMIERIRNVTGKPTGIKFVLGSQQWLLDLCAEIAKRGAQSAPDFMTIDSCDGGTGAAPMALMDDVGLSLRESLPWVVNLLIERGLRERVRVICSGKMINPSDVAWALCMGADFCVSARGYMFALGCIQALQCNKNTCPTGITTHNRRLQRGLVPEDKARRVASYHDNLVHDVELIAHSCGVAEPRQLRRNHAREVLDNGRSETLLSLYPYPPVPGETRFIAGK</sequence>
<reference evidence="5 6" key="1">
    <citation type="submission" date="2022-05" db="EMBL/GenBank/DDBJ databases">
        <authorList>
            <person name="Park J.-S."/>
        </authorList>
    </citation>
    <scope>NUCLEOTIDE SEQUENCE [LARGE SCALE GENOMIC DNA]</scope>
    <source>
        <strain evidence="5 6">2012CJ34-2</strain>
    </source>
</reference>
<evidence type="ECO:0000313" key="5">
    <source>
        <dbReference type="EMBL" id="MCL6271695.1"/>
    </source>
</evidence>
<dbReference type="SUPFAM" id="SSF51395">
    <property type="entry name" value="FMN-linked oxidoreductases"/>
    <property type="match status" value="1"/>
</dbReference>
<dbReference type="Proteomes" id="UP001203338">
    <property type="component" value="Unassembled WGS sequence"/>
</dbReference>
<name>A0ABT0PJZ2_9GAMM</name>
<evidence type="ECO:0000256" key="3">
    <source>
        <dbReference type="SAM" id="Phobius"/>
    </source>
</evidence>
<dbReference type="RefSeq" id="WP_249701333.1">
    <property type="nucleotide sequence ID" value="NZ_JAMFLX010000030.1"/>
</dbReference>
<evidence type="ECO:0000256" key="1">
    <source>
        <dbReference type="ARBA" id="ARBA00009716"/>
    </source>
</evidence>
<dbReference type="EMBL" id="JAMFLX010000030">
    <property type="protein sequence ID" value="MCL6271695.1"/>
    <property type="molecule type" value="Genomic_DNA"/>
</dbReference>
<feature type="transmembrane region" description="Helical" evidence="3">
    <location>
        <begin position="21"/>
        <end position="43"/>
    </location>
</feature>
<organism evidence="5 6">
    <name type="scientific">Parendozoicomonas callyspongiae</name>
    <dbReference type="NCBI Taxonomy" id="2942213"/>
    <lineage>
        <taxon>Bacteria</taxon>
        <taxon>Pseudomonadati</taxon>
        <taxon>Pseudomonadota</taxon>
        <taxon>Gammaproteobacteria</taxon>
        <taxon>Oceanospirillales</taxon>
        <taxon>Endozoicomonadaceae</taxon>
        <taxon>Parendozoicomonas</taxon>
    </lineage>
</organism>
<comment type="similarity">
    <text evidence="1 2">Belongs to the glutamate synthase family.</text>
</comment>
<accession>A0ABT0PJZ2</accession>
<dbReference type="PANTHER" id="PTHR43819:SF1">
    <property type="entry name" value="ARCHAEAL-TYPE GLUTAMATE SYNTHASE [NADPH]"/>
    <property type="match status" value="1"/>
</dbReference>
<proteinExistence type="inferred from homology"/>
<evidence type="ECO:0000256" key="2">
    <source>
        <dbReference type="PIRNR" id="PIRNR006429"/>
    </source>
</evidence>
<evidence type="ECO:0000259" key="4">
    <source>
        <dbReference type="Pfam" id="PF01645"/>
    </source>
</evidence>
<protein>
    <submittedName>
        <fullName evidence="5">FMN-binding glutamate synthase family protein</fullName>
    </submittedName>
</protein>
<keyword evidence="3" id="KW-0812">Transmembrane</keyword>
<gene>
    <name evidence="5" type="ORF">M3P05_17390</name>
</gene>
<keyword evidence="6" id="KW-1185">Reference proteome</keyword>
<dbReference type="Gene3D" id="3.20.20.70">
    <property type="entry name" value="Aldolase class I"/>
    <property type="match status" value="1"/>
</dbReference>
<evidence type="ECO:0000313" key="6">
    <source>
        <dbReference type="Proteomes" id="UP001203338"/>
    </source>
</evidence>
<dbReference type="InterPro" id="IPR024188">
    <property type="entry name" value="GltB"/>
</dbReference>
<keyword evidence="3" id="KW-1133">Transmembrane helix</keyword>
<dbReference type="PANTHER" id="PTHR43819">
    <property type="entry name" value="ARCHAEAL-TYPE GLUTAMATE SYNTHASE [NADPH]"/>
    <property type="match status" value="1"/>
</dbReference>
<dbReference type="InterPro" id="IPR013785">
    <property type="entry name" value="Aldolase_TIM"/>
</dbReference>
<keyword evidence="3" id="KW-0472">Membrane</keyword>